<organism evidence="1">
    <name type="scientific">bioreactor metagenome</name>
    <dbReference type="NCBI Taxonomy" id="1076179"/>
    <lineage>
        <taxon>unclassified sequences</taxon>
        <taxon>metagenomes</taxon>
        <taxon>ecological metagenomes</taxon>
    </lineage>
</organism>
<protein>
    <recommendedName>
        <fullName evidence="2">L-lactate dehydrogenase</fullName>
    </recommendedName>
</protein>
<evidence type="ECO:0008006" key="2">
    <source>
        <dbReference type="Google" id="ProtNLM"/>
    </source>
</evidence>
<evidence type="ECO:0000313" key="1">
    <source>
        <dbReference type="EMBL" id="MPM04408.1"/>
    </source>
</evidence>
<dbReference type="AlphaFoldDB" id="A0A644WLM3"/>
<name>A0A644WLM3_9ZZZZ</name>
<comment type="caution">
    <text evidence="1">The sequence shown here is derived from an EMBL/GenBank/DDBJ whole genome shotgun (WGS) entry which is preliminary data.</text>
</comment>
<proteinExistence type="predicted"/>
<dbReference type="Gene3D" id="3.40.50.720">
    <property type="entry name" value="NAD(P)-binding Rossmann-like Domain"/>
    <property type="match status" value="1"/>
</dbReference>
<sequence>MFVFCASKGVPPVGSESVDVRMVQFEENYKLIQEYAAQAAHENFKGIFAVVSDPVDLLCAAVLKESKGVLKPEQIKGYGLGVMNARAMYYAKKYYEYSSYLSEGRAFGPHGNDLVIANSIENYDDKLSKELTKLAVEANLEVRKTGFKPYIAPALSSGAISIILTLEGKFHYSSNFLGGVFMGAKNRNLPSGLEIEKIQMPDELFARIRHTYDELSKIINEKIKLD</sequence>
<reference evidence="1" key="1">
    <citation type="submission" date="2019-08" db="EMBL/GenBank/DDBJ databases">
        <authorList>
            <person name="Kucharzyk K."/>
            <person name="Murdoch R.W."/>
            <person name="Higgins S."/>
            <person name="Loffler F."/>
        </authorList>
    </citation>
    <scope>NUCLEOTIDE SEQUENCE</scope>
</reference>
<dbReference type="EMBL" id="VSSQ01001036">
    <property type="protein sequence ID" value="MPM04408.1"/>
    <property type="molecule type" value="Genomic_DNA"/>
</dbReference>
<gene>
    <name evidence="1" type="ORF">SDC9_50685</name>
</gene>
<accession>A0A644WLM3</accession>